<dbReference type="PROSITE" id="PS50088">
    <property type="entry name" value="ANK_REPEAT"/>
    <property type="match status" value="3"/>
</dbReference>
<dbReference type="STRING" id="554055.A0A2P6V2B4"/>
<dbReference type="Proteomes" id="UP000239649">
    <property type="component" value="Unassembled WGS sequence"/>
</dbReference>
<evidence type="ECO:0000313" key="6">
    <source>
        <dbReference type="Proteomes" id="UP000239649"/>
    </source>
</evidence>
<feature type="compositionally biased region" description="Low complexity" evidence="4">
    <location>
        <begin position="525"/>
        <end position="552"/>
    </location>
</feature>
<sequence length="765" mass="76889">MTEGRKLLAAASSGSVEAARSLLAAAGDAGQLVKDSKDPSGCTPLHLAAAGGHESVVEALLEHVQADEELLARDSGGAVPLHEAAQSAIPMCAFQLASRAPGACLERDNLGRTPIDMATASEKGELLNAMLLACSGHGSGDALASMRALLGAGAVCDTWAPNGSSALMLAASADCAEGVGLLLDGAASLELQDALGRTALMFAAGNNARRALEALLDRGASVSIRDRRGRNVLEYAAAGSEVRAVLEARIAEMEARSSALQEALLAELSNSEGGSGGGAAKPGKKGKKKKKGQQGKAKAAALTAALAPASPVAAAAPAADDGPPQVQPQQLAAPQQPAEQPSEQQASPTAPVTSAGVELSSEGRPGSPQWRLVARRKREEACHLHSLSQRHLDPSPGPGMPRCPSASSLGSSCSGESHDTAGSSQRSVLIPPSCSTSAARNHLATKAAAGAQPGTAAAAPCKPAWGRPASTSGPANQQLAASPIYDESTYPPLSAAAQQQQQPHEEEQQQQQATNGDCCTELGTPPAAAAAAAASAGGSSPSAALPADLPGSTAAEKPETAVQGEAAALAAEVAALRAEVAALRLQERSEAVHRIELASVLEDTAAHEAAAVAEAVAAERMNCIYRFAAFLQNNHSVAAELLASHGMAASARNFPGAPPPRPQPASTPGLDFPGLGFPPIEARRAADAPDKAGPGARAPTLACLSTALGGGAAAPPSAAAPLAAPFFADLEQRLRTEYSGDKSHFVVPASEAEAALPLALPLALF</sequence>
<gene>
    <name evidence="5" type="ORF">C2E20_8163</name>
</gene>
<feature type="repeat" description="ANK" evidence="3">
    <location>
        <begin position="195"/>
        <end position="227"/>
    </location>
</feature>
<dbReference type="PROSITE" id="PS50297">
    <property type="entry name" value="ANK_REP_REGION"/>
    <property type="match status" value="2"/>
</dbReference>
<dbReference type="PANTHER" id="PTHR24198:SF165">
    <property type="entry name" value="ANKYRIN REPEAT-CONTAINING PROTEIN-RELATED"/>
    <property type="match status" value="1"/>
</dbReference>
<feature type="compositionally biased region" description="Polar residues" evidence="4">
    <location>
        <begin position="469"/>
        <end position="480"/>
    </location>
</feature>
<dbReference type="SMART" id="SM00248">
    <property type="entry name" value="ANK"/>
    <property type="match status" value="4"/>
</dbReference>
<dbReference type="EMBL" id="LHPF02000040">
    <property type="protein sequence ID" value="PSC68233.1"/>
    <property type="molecule type" value="Genomic_DNA"/>
</dbReference>
<evidence type="ECO:0000256" key="3">
    <source>
        <dbReference type="PROSITE-ProRule" id="PRU00023"/>
    </source>
</evidence>
<dbReference type="PRINTS" id="PR01415">
    <property type="entry name" value="ANKYRIN"/>
</dbReference>
<feature type="region of interest" description="Disordered" evidence="4">
    <location>
        <begin position="383"/>
        <end position="556"/>
    </location>
</feature>
<reference evidence="5 6" key="1">
    <citation type="journal article" date="2018" name="Plant J.">
        <title>Genome sequences of Chlorella sorokiniana UTEX 1602 and Micractinium conductrix SAG 241.80: implications to maltose excretion by a green alga.</title>
        <authorList>
            <person name="Arriola M.B."/>
            <person name="Velmurugan N."/>
            <person name="Zhang Y."/>
            <person name="Plunkett M.H."/>
            <person name="Hondzo H."/>
            <person name="Barney B.M."/>
        </authorList>
    </citation>
    <scope>NUCLEOTIDE SEQUENCE [LARGE SCALE GENOMIC DNA]</scope>
    <source>
        <strain evidence="5 6">SAG 241.80</strain>
    </source>
</reference>
<dbReference type="Pfam" id="PF12796">
    <property type="entry name" value="Ank_2"/>
    <property type="match status" value="2"/>
</dbReference>
<dbReference type="SUPFAM" id="SSF48403">
    <property type="entry name" value="Ankyrin repeat"/>
    <property type="match status" value="1"/>
</dbReference>
<dbReference type="AlphaFoldDB" id="A0A2P6V2B4"/>
<evidence type="ECO:0000256" key="2">
    <source>
        <dbReference type="ARBA" id="ARBA00023043"/>
    </source>
</evidence>
<feature type="compositionally biased region" description="Low complexity" evidence="4">
    <location>
        <begin position="444"/>
        <end position="460"/>
    </location>
</feature>
<feature type="repeat" description="ANK" evidence="3">
    <location>
        <begin position="162"/>
        <end position="194"/>
    </location>
</feature>
<feature type="region of interest" description="Disordered" evidence="4">
    <location>
        <begin position="269"/>
        <end position="369"/>
    </location>
</feature>
<evidence type="ECO:0000256" key="4">
    <source>
        <dbReference type="SAM" id="MobiDB-lite"/>
    </source>
</evidence>
<dbReference type="Gene3D" id="1.25.40.20">
    <property type="entry name" value="Ankyrin repeat-containing domain"/>
    <property type="match status" value="2"/>
</dbReference>
<keyword evidence="1" id="KW-0677">Repeat</keyword>
<protein>
    <submittedName>
        <fullName evidence="5">Ankyrin repeat</fullName>
    </submittedName>
</protein>
<evidence type="ECO:0000256" key="1">
    <source>
        <dbReference type="ARBA" id="ARBA00022737"/>
    </source>
</evidence>
<keyword evidence="6" id="KW-1185">Reference proteome</keyword>
<feature type="compositionally biased region" description="Low complexity" evidence="4">
    <location>
        <begin position="294"/>
        <end position="348"/>
    </location>
</feature>
<feature type="compositionally biased region" description="Basic residues" evidence="4">
    <location>
        <begin position="282"/>
        <end position="293"/>
    </location>
</feature>
<evidence type="ECO:0000313" key="5">
    <source>
        <dbReference type="EMBL" id="PSC68233.1"/>
    </source>
</evidence>
<accession>A0A2P6V2B4</accession>
<dbReference type="InterPro" id="IPR036770">
    <property type="entry name" value="Ankyrin_rpt-contain_sf"/>
</dbReference>
<feature type="repeat" description="ANK" evidence="3">
    <location>
        <begin position="40"/>
        <end position="63"/>
    </location>
</feature>
<dbReference type="InterPro" id="IPR002110">
    <property type="entry name" value="Ankyrin_rpt"/>
</dbReference>
<dbReference type="OrthoDB" id="515347at2759"/>
<feature type="compositionally biased region" description="Low complexity" evidence="4">
    <location>
        <begin position="405"/>
        <end position="415"/>
    </location>
</feature>
<organism evidence="5 6">
    <name type="scientific">Micractinium conductrix</name>
    <dbReference type="NCBI Taxonomy" id="554055"/>
    <lineage>
        <taxon>Eukaryota</taxon>
        <taxon>Viridiplantae</taxon>
        <taxon>Chlorophyta</taxon>
        <taxon>core chlorophytes</taxon>
        <taxon>Trebouxiophyceae</taxon>
        <taxon>Chlorellales</taxon>
        <taxon>Chlorellaceae</taxon>
        <taxon>Chlorella clade</taxon>
        <taxon>Micractinium</taxon>
    </lineage>
</organism>
<proteinExistence type="predicted"/>
<feature type="compositionally biased region" description="Polar residues" evidence="4">
    <location>
        <begin position="420"/>
        <end position="439"/>
    </location>
</feature>
<name>A0A2P6V2B4_9CHLO</name>
<dbReference type="PANTHER" id="PTHR24198">
    <property type="entry name" value="ANKYRIN REPEAT AND PROTEIN KINASE DOMAIN-CONTAINING PROTEIN"/>
    <property type="match status" value="1"/>
</dbReference>
<comment type="caution">
    <text evidence="5">The sequence shown here is derived from an EMBL/GenBank/DDBJ whole genome shotgun (WGS) entry which is preliminary data.</text>
</comment>
<keyword evidence="2 3" id="KW-0040">ANK repeat</keyword>